<dbReference type="InterPro" id="IPR047650">
    <property type="entry name" value="Transpos_IS110"/>
</dbReference>
<comment type="caution">
    <text evidence="2">The sequence shown here is derived from an EMBL/GenBank/DDBJ whole genome shotgun (WGS) entry which is preliminary data.</text>
</comment>
<organism evidence="2 3">
    <name type="scientific">Actinopolymorpha pittospori</name>
    <dbReference type="NCBI Taxonomy" id="648752"/>
    <lineage>
        <taxon>Bacteria</taxon>
        <taxon>Bacillati</taxon>
        <taxon>Actinomycetota</taxon>
        <taxon>Actinomycetes</taxon>
        <taxon>Propionibacteriales</taxon>
        <taxon>Actinopolymorphaceae</taxon>
        <taxon>Actinopolymorpha</taxon>
    </lineage>
</organism>
<dbReference type="Proteomes" id="UP000638648">
    <property type="component" value="Unassembled WGS sequence"/>
</dbReference>
<feature type="region of interest" description="Disordered" evidence="1">
    <location>
        <begin position="1"/>
        <end position="37"/>
    </location>
</feature>
<dbReference type="EMBL" id="JADBEM010000001">
    <property type="protein sequence ID" value="MBE1610014.1"/>
    <property type="molecule type" value="Genomic_DNA"/>
</dbReference>
<evidence type="ECO:0008006" key="4">
    <source>
        <dbReference type="Google" id="ProtNLM"/>
    </source>
</evidence>
<accession>A0A927N0P7</accession>
<proteinExistence type="predicted"/>
<name>A0A927N0P7_9ACTN</name>
<protein>
    <recommendedName>
        <fullName evidence="4">Transposase IS116/IS110/IS902 family protein</fullName>
    </recommendedName>
</protein>
<evidence type="ECO:0000313" key="3">
    <source>
        <dbReference type="Proteomes" id="UP000638648"/>
    </source>
</evidence>
<sequence>MSGASAPRRHTPATTAPHRCQSGPPTGPGTGSSRTGNRQLNAALHRVALTQARWHPDTKAMIARRVASGDSGREAMRILKRRLSDVVYRALQADMLLATWAAIVYDVASSVPGLRLVAIGADWSCEAPRRGFPFAATAGLGGRGRDRDGDCVSSSTTYGALARAMGQPPMVASSASRSFRNRCPAVAVDRLEHPAHSRLTRRPMGLVRIVQRGPTARQRPARGGSGPLGDRGEGLRSGQDRASGRGQDLRRRMTATPVAGVGQSGRPAGQQVG</sequence>
<feature type="region of interest" description="Disordered" evidence="1">
    <location>
        <begin position="209"/>
        <end position="273"/>
    </location>
</feature>
<dbReference type="PANTHER" id="PTHR33055">
    <property type="entry name" value="TRANSPOSASE FOR INSERTION SEQUENCE ELEMENT IS1111A"/>
    <property type="match status" value="1"/>
</dbReference>
<dbReference type="AlphaFoldDB" id="A0A927N0P7"/>
<gene>
    <name evidence="2" type="ORF">HEB94_006862</name>
</gene>
<evidence type="ECO:0000256" key="1">
    <source>
        <dbReference type="SAM" id="MobiDB-lite"/>
    </source>
</evidence>
<keyword evidence="3" id="KW-1185">Reference proteome</keyword>
<evidence type="ECO:0000313" key="2">
    <source>
        <dbReference type="EMBL" id="MBE1610014.1"/>
    </source>
</evidence>
<dbReference type="PANTHER" id="PTHR33055:SF16">
    <property type="entry name" value="TRANSPOSASE FOR INSERTION SEQUENCE ELEMENT IS1547"/>
    <property type="match status" value="1"/>
</dbReference>
<feature type="compositionally biased region" description="Basic and acidic residues" evidence="1">
    <location>
        <begin position="230"/>
        <end position="251"/>
    </location>
</feature>
<reference evidence="2" key="1">
    <citation type="submission" date="2020-10" db="EMBL/GenBank/DDBJ databases">
        <title>Sequencing the genomes of 1000 actinobacteria strains.</title>
        <authorList>
            <person name="Klenk H.-P."/>
        </authorList>
    </citation>
    <scope>NUCLEOTIDE SEQUENCE</scope>
    <source>
        <strain evidence="2">DSM 45354</strain>
    </source>
</reference>